<dbReference type="PANTHER" id="PTHR34653">
    <property type="match status" value="1"/>
</dbReference>
<dbReference type="EMBL" id="BMFZ01000006">
    <property type="protein sequence ID" value="GGA47887.1"/>
    <property type="molecule type" value="Genomic_DNA"/>
</dbReference>
<dbReference type="PANTHER" id="PTHR34653:SF1">
    <property type="entry name" value="FLAGELLAR HOOK-BASAL BODY COMPLEX PROTEIN FLIE"/>
    <property type="match status" value="1"/>
</dbReference>
<gene>
    <name evidence="5" type="primary">fliE</name>
    <name evidence="6" type="ORF">GCM10011328_23780</name>
</gene>
<evidence type="ECO:0000313" key="7">
    <source>
        <dbReference type="Proteomes" id="UP000627464"/>
    </source>
</evidence>
<keyword evidence="7" id="KW-1185">Reference proteome</keyword>
<dbReference type="Proteomes" id="UP000627464">
    <property type="component" value="Unassembled WGS sequence"/>
</dbReference>
<evidence type="ECO:0000256" key="1">
    <source>
        <dbReference type="ARBA" id="ARBA00004117"/>
    </source>
</evidence>
<evidence type="ECO:0000313" key="6">
    <source>
        <dbReference type="EMBL" id="GGA47887.1"/>
    </source>
</evidence>
<evidence type="ECO:0000256" key="2">
    <source>
        <dbReference type="ARBA" id="ARBA00009272"/>
    </source>
</evidence>
<name>A0ABQ1GQ19_9GAMM</name>
<comment type="similarity">
    <text evidence="2 5">Belongs to the FliE family.</text>
</comment>
<dbReference type="NCBIfam" id="TIGR00205">
    <property type="entry name" value="fliE"/>
    <property type="match status" value="1"/>
</dbReference>
<evidence type="ECO:0000256" key="5">
    <source>
        <dbReference type="HAMAP-Rule" id="MF_00724"/>
    </source>
</evidence>
<comment type="subcellular location">
    <subcellularLocation>
        <location evidence="1 5">Bacterial flagellum basal body</location>
    </subcellularLocation>
</comment>
<accession>A0ABQ1GQ19</accession>
<reference evidence="7" key="1">
    <citation type="journal article" date="2019" name="Int. J. Syst. Evol. Microbiol.">
        <title>The Global Catalogue of Microorganisms (GCM) 10K type strain sequencing project: providing services to taxonomists for standard genome sequencing and annotation.</title>
        <authorList>
            <consortium name="The Broad Institute Genomics Platform"/>
            <consortium name="The Broad Institute Genome Sequencing Center for Infectious Disease"/>
            <person name="Wu L."/>
            <person name="Ma J."/>
        </authorList>
    </citation>
    <scope>NUCLEOTIDE SEQUENCE [LARGE SCALE GENOMIC DNA]</scope>
    <source>
        <strain evidence="7">CGMCC 1.12806</strain>
    </source>
</reference>
<organism evidence="6 7">
    <name type="scientific">Hafnia psychrotolerans</name>
    <dbReference type="NCBI Taxonomy" id="1477018"/>
    <lineage>
        <taxon>Bacteria</taxon>
        <taxon>Pseudomonadati</taxon>
        <taxon>Pseudomonadota</taxon>
        <taxon>Gammaproteobacteria</taxon>
        <taxon>Enterobacterales</taxon>
        <taxon>Hafniaceae</taxon>
        <taxon>Hafnia</taxon>
    </lineage>
</organism>
<dbReference type="Pfam" id="PF02049">
    <property type="entry name" value="FliE"/>
    <property type="match status" value="1"/>
</dbReference>
<proteinExistence type="inferred from homology"/>
<dbReference type="InterPro" id="IPR001624">
    <property type="entry name" value="FliE"/>
</dbReference>
<comment type="caution">
    <text evidence="6">The sequence shown here is derived from an EMBL/GenBank/DDBJ whole genome shotgun (WGS) entry which is preliminary data.</text>
</comment>
<protein>
    <recommendedName>
        <fullName evidence="3 5">Flagellar hook-basal body complex protein FliE</fullName>
    </recommendedName>
</protein>
<evidence type="ECO:0000256" key="4">
    <source>
        <dbReference type="ARBA" id="ARBA00023143"/>
    </source>
</evidence>
<keyword evidence="4 5" id="KW-0975">Bacterial flagellum</keyword>
<dbReference type="PRINTS" id="PR01006">
    <property type="entry name" value="FLGHOOKFLIE"/>
</dbReference>
<dbReference type="HAMAP" id="MF_00724">
    <property type="entry name" value="FliE"/>
    <property type="match status" value="1"/>
</dbReference>
<sequence>MRKPVGLTSTGVKFFIVPHQATQEEPDFSGKPLFASLCKVNGSISHVFYGQLARLGEILCGRVTSYGSHPHPISGFDQIVTAVKTEEFMAIQGIESVLQQLQATALQAGMKQPVEPLQEAGFASEMKAALGKISETQNTAKLQAEKFELGVPGVGLNDVMVDMQKSSISLQLGIQVRNKLVAAYQDVMNMQV</sequence>
<evidence type="ECO:0000256" key="3">
    <source>
        <dbReference type="ARBA" id="ARBA00018024"/>
    </source>
</evidence>